<evidence type="ECO:0000313" key="2">
    <source>
        <dbReference type="EMBL" id="KCV69727.1"/>
    </source>
</evidence>
<dbReference type="EMBL" id="KB932206">
    <property type="protein sequence ID" value="KCV69727.1"/>
    <property type="molecule type" value="Genomic_DNA"/>
</dbReference>
<sequence>MKLRTLVLGVLLLAFHAARADPALCGKYSLVSYEGQICDSTHSCTPSLYCNAGTCEQRLPAGATCLTSGQCVRTASCRGDPGLDTKTCVPNANLGAATHANISVPHAHAAADLDRSGPSTPGEACSSSDISPGALPACALPLVCDRFTSVCVGGYKGDVCTAGSQCQSEQCTGGVCEDVSSNTECNGPQACGGGFQWFCETPDNVCAEAQGAGQPCTLASMGPGAAPCGVGLFCGRYNSSEGAGVCLKEGELNNGEECTFNRACKSLSCNASTGKCVPAPTTCPSATTIGGPLVGGLACSEKDLCACEEAQEDEAAGQRAGILAAPGPGRRVLFRLLDRLDVGGGRLTGTTATVTALATGQCKENPCWKQLEHVV</sequence>
<evidence type="ECO:0008006" key="4">
    <source>
        <dbReference type="Google" id="ProtNLM"/>
    </source>
</evidence>
<protein>
    <recommendedName>
        <fullName evidence="4">Dickkopf N-terminal cysteine-rich domain-containing protein</fullName>
    </recommendedName>
</protein>
<evidence type="ECO:0000256" key="1">
    <source>
        <dbReference type="SAM" id="SignalP"/>
    </source>
</evidence>
<dbReference type="RefSeq" id="XP_009496292.1">
    <property type="nucleotide sequence ID" value="XM_009498017.1"/>
</dbReference>
<dbReference type="InterPro" id="IPR052326">
    <property type="entry name" value="Diff-Dev_Assoc_Protein"/>
</dbReference>
<reference evidence="2" key="1">
    <citation type="submission" date="2013-04" db="EMBL/GenBank/DDBJ databases">
        <title>The Genome Sequence of Fonticula alba ATCC 38817.</title>
        <authorList>
            <consortium name="The Broad Institute Genomics Platform"/>
            <person name="Russ C."/>
            <person name="Cuomo C."/>
            <person name="Burger G."/>
            <person name="Gray M.W."/>
            <person name="Holland P.W.H."/>
            <person name="King N."/>
            <person name="Lang F.B.F."/>
            <person name="Roger A.J."/>
            <person name="Ruiz-Trillo I."/>
            <person name="Brown M."/>
            <person name="Walker B."/>
            <person name="Young S."/>
            <person name="Zeng Q."/>
            <person name="Gargeya S."/>
            <person name="Fitzgerald M."/>
            <person name="Haas B."/>
            <person name="Abouelleil A."/>
            <person name="Allen A.W."/>
            <person name="Alvarado L."/>
            <person name="Arachchi H.M."/>
            <person name="Berlin A.M."/>
            <person name="Chapman S.B."/>
            <person name="Gainer-Dewar J."/>
            <person name="Goldberg J."/>
            <person name="Griggs A."/>
            <person name="Gujja S."/>
            <person name="Hansen M."/>
            <person name="Howarth C."/>
            <person name="Imamovic A."/>
            <person name="Ireland A."/>
            <person name="Larimer J."/>
            <person name="McCowan C."/>
            <person name="Murphy C."/>
            <person name="Pearson M."/>
            <person name="Poon T.W."/>
            <person name="Priest M."/>
            <person name="Roberts A."/>
            <person name="Saif S."/>
            <person name="Shea T."/>
            <person name="Sisk P."/>
            <person name="Sykes S."/>
            <person name="Wortman J."/>
            <person name="Nusbaum C."/>
            <person name="Birren B."/>
        </authorList>
    </citation>
    <scope>NUCLEOTIDE SEQUENCE [LARGE SCALE GENOMIC DNA]</scope>
    <source>
        <strain evidence="2">ATCC 38817</strain>
    </source>
</reference>
<dbReference type="AlphaFoldDB" id="A0A058Z864"/>
<dbReference type="GeneID" id="20528858"/>
<name>A0A058Z864_FONAL</name>
<evidence type="ECO:0000313" key="3">
    <source>
        <dbReference type="Proteomes" id="UP000030693"/>
    </source>
</evidence>
<feature type="chain" id="PRO_5001566342" description="Dickkopf N-terminal cysteine-rich domain-containing protein" evidence="1">
    <location>
        <begin position="21"/>
        <end position="375"/>
    </location>
</feature>
<keyword evidence="3" id="KW-1185">Reference proteome</keyword>
<proteinExistence type="predicted"/>
<dbReference type="PANTHER" id="PTHR33459:SF7">
    <property type="entry name" value="DD-GDCA PROTEIN"/>
    <property type="match status" value="1"/>
</dbReference>
<keyword evidence="1" id="KW-0732">Signal</keyword>
<gene>
    <name evidence="2" type="ORF">H696_04133</name>
</gene>
<organism evidence="2">
    <name type="scientific">Fonticula alba</name>
    <name type="common">Slime mold</name>
    <dbReference type="NCBI Taxonomy" id="691883"/>
    <lineage>
        <taxon>Eukaryota</taxon>
        <taxon>Rotosphaerida</taxon>
        <taxon>Fonticulaceae</taxon>
        <taxon>Fonticula</taxon>
    </lineage>
</organism>
<dbReference type="PANTHER" id="PTHR33459">
    <property type="entry name" value="DD-GDCA PROTEIN"/>
    <property type="match status" value="1"/>
</dbReference>
<dbReference type="Proteomes" id="UP000030693">
    <property type="component" value="Unassembled WGS sequence"/>
</dbReference>
<accession>A0A058Z864</accession>
<feature type="signal peptide" evidence="1">
    <location>
        <begin position="1"/>
        <end position="20"/>
    </location>
</feature>